<evidence type="ECO:0000256" key="6">
    <source>
        <dbReference type="ARBA" id="ARBA00022679"/>
    </source>
</evidence>
<dbReference type="InterPro" id="IPR003385">
    <property type="entry name" value="Glyco_hydro_77"/>
</dbReference>
<accession>A0A2V3UDW2</accession>
<keyword evidence="5 10" id="KW-0328">Glycosyltransferase</keyword>
<evidence type="ECO:0000256" key="4">
    <source>
        <dbReference type="ARBA" id="ARBA00020295"/>
    </source>
</evidence>
<feature type="compositionally biased region" description="Basic residues" evidence="11">
    <location>
        <begin position="690"/>
        <end position="702"/>
    </location>
</feature>
<dbReference type="EMBL" id="QJJK01000002">
    <property type="protein sequence ID" value="PXW63442.1"/>
    <property type="molecule type" value="Genomic_DNA"/>
</dbReference>
<dbReference type="NCBIfam" id="TIGR00217">
    <property type="entry name" value="malQ"/>
    <property type="match status" value="1"/>
</dbReference>
<dbReference type="InterPro" id="IPR017853">
    <property type="entry name" value="GH"/>
</dbReference>
<dbReference type="GO" id="GO:0005975">
    <property type="term" value="P:carbohydrate metabolic process"/>
    <property type="evidence" value="ECO:0007669"/>
    <property type="project" value="InterPro"/>
</dbReference>
<dbReference type="PANTHER" id="PTHR32438:SF5">
    <property type="entry name" value="4-ALPHA-GLUCANOTRANSFERASE DPE1, CHLOROPLASTIC_AMYLOPLASTIC"/>
    <property type="match status" value="1"/>
</dbReference>
<keyword evidence="6 10" id="KW-0808">Transferase</keyword>
<keyword evidence="7 10" id="KW-0119">Carbohydrate metabolism</keyword>
<comment type="caution">
    <text evidence="12">The sequence shown here is derived from an EMBL/GenBank/DDBJ whole genome shotgun (WGS) entry which is preliminary data.</text>
</comment>
<organism evidence="12 13">
    <name type="scientific">Chelatococcus asaccharovorans</name>
    <dbReference type="NCBI Taxonomy" id="28210"/>
    <lineage>
        <taxon>Bacteria</taxon>
        <taxon>Pseudomonadati</taxon>
        <taxon>Pseudomonadota</taxon>
        <taxon>Alphaproteobacteria</taxon>
        <taxon>Hyphomicrobiales</taxon>
        <taxon>Chelatococcaceae</taxon>
        <taxon>Chelatococcus</taxon>
    </lineage>
</organism>
<dbReference type="PANTHER" id="PTHR32438">
    <property type="entry name" value="4-ALPHA-GLUCANOTRANSFERASE DPE1, CHLOROPLASTIC/AMYLOPLASTIC"/>
    <property type="match status" value="1"/>
</dbReference>
<evidence type="ECO:0000256" key="1">
    <source>
        <dbReference type="ARBA" id="ARBA00000439"/>
    </source>
</evidence>
<dbReference type="SUPFAM" id="SSF51445">
    <property type="entry name" value="(Trans)glycosidases"/>
    <property type="match status" value="1"/>
</dbReference>
<dbReference type="GO" id="GO:0004134">
    <property type="term" value="F:4-alpha-glucanotransferase activity"/>
    <property type="evidence" value="ECO:0007669"/>
    <property type="project" value="UniProtKB-EC"/>
</dbReference>
<comment type="similarity">
    <text evidence="2 10">Belongs to the disproportionating enzyme family.</text>
</comment>
<name>A0A2V3UDW2_9HYPH</name>
<evidence type="ECO:0000256" key="2">
    <source>
        <dbReference type="ARBA" id="ARBA00005684"/>
    </source>
</evidence>
<feature type="region of interest" description="Disordered" evidence="11">
    <location>
        <begin position="683"/>
        <end position="702"/>
    </location>
</feature>
<proteinExistence type="inferred from homology"/>
<evidence type="ECO:0000256" key="5">
    <source>
        <dbReference type="ARBA" id="ARBA00022676"/>
    </source>
</evidence>
<evidence type="ECO:0000313" key="13">
    <source>
        <dbReference type="Proteomes" id="UP000248021"/>
    </source>
</evidence>
<reference evidence="12 13" key="1">
    <citation type="submission" date="2018-05" db="EMBL/GenBank/DDBJ databases">
        <title>Genomic Encyclopedia of Type Strains, Phase IV (KMG-IV): sequencing the most valuable type-strain genomes for metagenomic binning, comparative biology and taxonomic classification.</title>
        <authorList>
            <person name="Goeker M."/>
        </authorList>
    </citation>
    <scope>NUCLEOTIDE SEQUENCE [LARGE SCALE GENOMIC DNA]</scope>
    <source>
        <strain evidence="12 13">DSM 6462</strain>
    </source>
</reference>
<evidence type="ECO:0000256" key="8">
    <source>
        <dbReference type="ARBA" id="ARBA00031423"/>
    </source>
</evidence>
<dbReference type="Gene3D" id="3.20.20.80">
    <property type="entry name" value="Glycosidases"/>
    <property type="match status" value="1"/>
</dbReference>
<evidence type="ECO:0000256" key="10">
    <source>
        <dbReference type="RuleBase" id="RU361207"/>
    </source>
</evidence>
<dbReference type="Proteomes" id="UP000248021">
    <property type="component" value="Unassembled WGS sequence"/>
</dbReference>
<comment type="catalytic activity">
    <reaction evidence="1 10">
        <text>Transfers a segment of a (1-&gt;4)-alpha-D-glucan to a new position in an acceptor, which may be glucose or a (1-&gt;4)-alpha-D-glucan.</text>
        <dbReference type="EC" id="2.4.1.25"/>
    </reaction>
</comment>
<evidence type="ECO:0000313" key="12">
    <source>
        <dbReference type="EMBL" id="PXW63442.1"/>
    </source>
</evidence>
<dbReference type="Pfam" id="PF02446">
    <property type="entry name" value="Glyco_hydro_77"/>
    <property type="match status" value="1"/>
</dbReference>
<evidence type="ECO:0000256" key="9">
    <source>
        <dbReference type="ARBA" id="ARBA00031501"/>
    </source>
</evidence>
<evidence type="ECO:0000256" key="7">
    <source>
        <dbReference type="ARBA" id="ARBA00023277"/>
    </source>
</evidence>
<dbReference type="AlphaFoldDB" id="A0A2V3UDW2"/>
<dbReference type="EC" id="2.4.1.25" evidence="3 10"/>
<gene>
    <name evidence="12" type="ORF">C7450_102358</name>
</gene>
<evidence type="ECO:0000256" key="11">
    <source>
        <dbReference type="SAM" id="MobiDB-lite"/>
    </source>
</evidence>
<keyword evidence="13" id="KW-1185">Reference proteome</keyword>
<evidence type="ECO:0000256" key="3">
    <source>
        <dbReference type="ARBA" id="ARBA00012560"/>
    </source>
</evidence>
<protein>
    <recommendedName>
        <fullName evidence="4 10">4-alpha-glucanotransferase</fullName>
        <ecNumber evidence="3 10">2.4.1.25</ecNumber>
    </recommendedName>
    <alternativeName>
        <fullName evidence="8 10">Amylomaltase</fullName>
    </alternativeName>
    <alternativeName>
        <fullName evidence="9 10">Disproportionating enzyme</fullName>
    </alternativeName>
</protein>
<dbReference type="RefSeq" id="WP_110373583.1">
    <property type="nucleotide sequence ID" value="NZ_JAHBRY010000002.1"/>
</dbReference>
<dbReference type="OrthoDB" id="9763489at2"/>
<sequence length="702" mass="74946">MSGGASPDLRSLATAAGIAVDWTDAFGKRRTVKSVTLRHLLGALGLAAHTPSDIAASHNRLRQASHAAPTLVTGEVGKPFPMPAGLRSPGAQTRPFEIRLENGEVIEGRGSAIPAIGVPGYHRLRYGDREVTLAIAPSRCVSVEELTGAGRRWGVAAQLYGLRREIDAKTPVGNGGIGDFRDLADLAGVVADARGEAVSIGPVHALFSADPGRASPYAPSSRLFLNPLHADPTAIADLSQIEKALDQADMRMAMVRHNESRLIDWPAAAKAKLAFLRALKSIMAADLAPGGSYGGDFADFVARGGRALRDHAVFEALHAACLKNDPGAHHWRQWPAEFHESGSEAVAAFAAAQAEEVSFHLFLQWLADKSLARAQAAARDAGLGIGILCDLAIGTDGGGSYAWAHRDEVMAGVSIGAPPDLFNQLGQDWGLTALSPRTLVARDFAPFLDTLRAGMRHAGGLRIDHILGFARLWLVPDGATPDEGAYLAYPLATMLRLVALESWRHQAIVIGEDLGTVPPGLREALEDIGVIGMRVLWFERDENAYKSASSWPRTATAMTTTHDLPTVAGWWTGRDIDWREKLALFGHGGSAATERAARDEDRAALWSAFTTEGLVTDREPQPGAQAEPVVDAAIAFVADTPADLVLIPLEDILGETEQPNLPGTVAEHPNWCRRLPIATQGLAEPPAAARRLRSLSRRRGKP</sequence>